<evidence type="ECO:0000259" key="4">
    <source>
        <dbReference type="Pfam" id="PF13458"/>
    </source>
</evidence>
<feature type="signal peptide" evidence="3">
    <location>
        <begin position="1"/>
        <end position="30"/>
    </location>
</feature>
<dbReference type="PANTHER" id="PTHR30483:SF37">
    <property type="entry name" value="ABC TRANSPORTER SUBSTRATE-BINDING PROTEIN"/>
    <property type="match status" value="1"/>
</dbReference>
<dbReference type="SUPFAM" id="SSF53822">
    <property type="entry name" value="Periplasmic binding protein-like I"/>
    <property type="match status" value="1"/>
</dbReference>
<feature type="domain" description="Leucine-binding protein" evidence="4">
    <location>
        <begin position="32"/>
        <end position="377"/>
    </location>
</feature>
<dbReference type="CDD" id="cd06329">
    <property type="entry name" value="PBP1_SBP-like"/>
    <property type="match status" value="1"/>
</dbReference>
<dbReference type="InterPro" id="IPR028082">
    <property type="entry name" value="Peripla_BP_I"/>
</dbReference>
<feature type="chain" id="PRO_5011722350" evidence="3">
    <location>
        <begin position="31"/>
        <end position="418"/>
    </location>
</feature>
<proteinExistence type="inferred from homology"/>
<dbReference type="PANTHER" id="PTHR30483">
    <property type="entry name" value="LEUCINE-SPECIFIC-BINDING PROTEIN"/>
    <property type="match status" value="1"/>
</dbReference>
<dbReference type="Pfam" id="PF13458">
    <property type="entry name" value="Peripla_BP_6"/>
    <property type="match status" value="1"/>
</dbReference>
<dbReference type="AlphaFoldDB" id="A0A1I4SSD0"/>
<organism evidence="5 6">
    <name type="scientific">Rugamonas rubra</name>
    <dbReference type="NCBI Taxonomy" id="758825"/>
    <lineage>
        <taxon>Bacteria</taxon>
        <taxon>Pseudomonadati</taxon>
        <taxon>Pseudomonadota</taxon>
        <taxon>Betaproteobacteria</taxon>
        <taxon>Burkholderiales</taxon>
        <taxon>Oxalobacteraceae</taxon>
        <taxon>Telluria group</taxon>
        <taxon>Rugamonas</taxon>
    </lineage>
</organism>
<dbReference type="Gene3D" id="3.40.50.2300">
    <property type="match status" value="2"/>
</dbReference>
<sequence length="418" mass="45753">MTKCSRAVVVRTTAFAAVFTSCLAIGTAAAETVKIAFIDPLSGPFAPVGQNQLKSFQLIADMANKGKWAGDKQIEVVGFDNKGSPQESLTQLKGVIDQGYRYITQGNGSGVGLALLDAVNKHNERNPGKEVVYLNYAAVDPDMTNSKCSFWHFRFDANSDMKMEALTSFMAPDASIKKVYIIGQNYAFGHAVARAAREYLTRKRPDIRIVGDDLHPIAQVKDFSPYIAKIKAAGADTVITGNWGADLALLIRAAKDADLKANFYTYYGITTGVPTAMGAAGAERTKIVGNWMANNETFAGKEIVTAFKAKYNDDYYAAQTHSIITILSQAIKTARTADPVKVAFAMEDMKVQSINGEVWMQKKDHQLQQALYIGTWSKVNGKDVRFDQENTGYGWKLDKKIDAYVSGQPTSCQMKRPG</sequence>
<keyword evidence="6" id="KW-1185">Reference proteome</keyword>
<dbReference type="EMBL" id="FOTW01000027">
    <property type="protein sequence ID" value="SFM67240.1"/>
    <property type="molecule type" value="Genomic_DNA"/>
</dbReference>
<evidence type="ECO:0000313" key="5">
    <source>
        <dbReference type="EMBL" id="SFM67240.1"/>
    </source>
</evidence>
<accession>A0A1I4SSD0</accession>
<dbReference type="InterPro" id="IPR051010">
    <property type="entry name" value="BCAA_transport"/>
</dbReference>
<dbReference type="Proteomes" id="UP000199470">
    <property type="component" value="Unassembled WGS sequence"/>
</dbReference>
<evidence type="ECO:0000313" key="6">
    <source>
        <dbReference type="Proteomes" id="UP000199470"/>
    </source>
</evidence>
<comment type="similarity">
    <text evidence="1">Belongs to the leucine-binding protein family.</text>
</comment>
<evidence type="ECO:0000256" key="2">
    <source>
        <dbReference type="ARBA" id="ARBA00022729"/>
    </source>
</evidence>
<name>A0A1I4SSD0_9BURK</name>
<keyword evidence="2 3" id="KW-0732">Signal</keyword>
<reference evidence="5 6" key="1">
    <citation type="submission" date="2016-10" db="EMBL/GenBank/DDBJ databases">
        <authorList>
            <person name="de Groot N.N."/>
        </authorList>
    </citation>
    <scope>NUCLEOTIDE SEQUENCE [LARGE SCALE GENOMIC DNA]</scope>
    <source>
        <strain evidence="5 6">ATCC 43154</strain>
    </source>
</reference>
<evidence type="ECO:0000256" key="1">
    <source>
        <dbReference type="ARBA" id="ARBA00010062"/>
    </source>
</evidence>
<dbReference type="STRING" id="758825.SAMN02982985_04916"/>
<gene>
    <name evidence="5" type="ORF">SAMN02982985_04916</name>
</gene>
<dbReference type="OrthoDB" id="5289062at2"/>
<protein>
    <submittedName>
        <fullName evidence="5">Amino acid/amide ABC transporter substrate-binding protein, HAAT family (TC 3.A.1.4.-)</fullName>
    </submittedName>
</protein>
<dbReference type="PROSITE" id="PS51257">
    <property type="entry name" value="PROKAR_LIPOPROTEIN"/>
    <property type="match status" value="1"/>
</dbReference>
<evidence type="ECO:0000256" key="3">
    <source>
        <dbReference type="SAM" id="SignalP"/>
    </source>
</evidence>
<dbReference type="RefSeq" id="WP_093390337.1">
    <property type="nucleotide sequence ID" value="NZ_FOTW01000027.1"/>
</dbReference>
<dbReference type="InterPro" id="IPR028081">
    <property type="entry name" value="Leu-bd"/>
</dbReference>